<dbReference type="InterPro" id="IPR024156">
    <property type="entry name" value="Small_GTPase_ARF"/>
</dbReference>
<dbReference type="PRINTS" id="PR00449">
    <property type="entry name" value="RASTRNSFRMNG"/>
</dbReference>
<dbReference type="Gene3D" id="3.40.50.300">
    <property type="entry name" value="P-loop containing nucleotide triphosphate hydrolases"/>
    <property type="match status" value="1"/>
</dbReference>
<dbReference type="EMBL" id="CAMPGE010020650">
    <property type="protein sequence ID" value="CAI2378872.1"/>
    <property type="molecule type" value="Genomic_DNA"/>
</dbReference>
<evidence type="ECO:0000256" key="11">
    <source>
        <dbReference type="SAM" id="Phobius"/>
    </source>
</evidence>
<protein>
    <recommendedName>
        <fullName evidence="3">Signal recognition particle receptor subunit beta</fullName>
    </recommendedName>
</protein>
<organism evidence="12 13">
    <name type="scientific">Euplotes crassus</name>
    <dbReference type="NCBI Taxonomy" id="5936"/>
    <lineage>
        <taxon>Eukaryota</taxon>
        <taxon>Sar</taxon>
        <taxon>Alveolata</taxon>
        <taxon>Ciliophora</taxon>
        <taxon>Intramacronucleata</taxon>
        <taxon>Spirotrichea</taxon>
        <taxon>Hypotrichia</taxon>
        <taxon>Euplotida</taxon>
        <taxon>Euplotidae</taxon>
        <taxon>Moneuplotes</taxon>
    </lineage>
</organism>
<keyword evidence="4 11" id="KW-0812">Transmembrane</keyword>
<proteinExistence type="inferred from homology"/>
<keyword evidence="9 11" id="KW-0472">Membrane</keyword>
<dbReference type="GO" id="GO:0005525">
    <property type="term" value="F:GTP binding"/>
    <property type="evidence" value="ECO:0007669"/>
    <property type="project" value="UniProtKB-KW"/>
</dbReference>
<dbReference type="GO" id="GO:0005794">
    <property type="term" value="C:Golgi apparatus"/>
    <property type="evidence" value="ECO:0007669"/>
    <property type="project" value="TreeGrafter"/>
</dbReference>
<dbReference type="SUPFAM" id="SSF52540">
    <property type="entry name" value="P-loop containing nucleoside triphosphate hydrolases"/>
    <property type="match status" value="1"/>
</dbReference>
<dbReference type="GO" id="GO:0043001">
    <property type="term" value="P:Golgi to plasma membrane protein transport"/>
    <property type="evidence" value="ECO:0007669"/>
    <property type="project" value="TreeGrafter"/>
</dbReference>
<dbReference type="PANTHER" id="PTHR45909">
    <property type="entry name" value="ADP-RIBOSYLATION FACTOR-RELATED PROTEIN 1"/>
    <property type="match status" value="1"/>
</dbReference>
<keyword evidence="7 11" id="KW-1133">Transmembrane helix</keyword>
<evidence type="ECO:0000256" key="10">
    <source>
        <dbReference type="ARBA" id="ARBA00023170"/>
    </source>
</evidence>
<evidence type="ECO:0000256" key="7">
    <source>
        <dbReference type="ARBA" id="ARBA00022989"/>
    </source>
</evidence>
<evidence type="ECO:0000256" key="8">
    <source>
        <dbReference type="ARBA" id="ARBA00023134"/>
    </source>
</evidence>
<name>A0AAD1XUV7_EUPCR</name>
<dbReference type="InterPro" id="IPR005225">
    <property type="entry name" value="Small_GTP-bd"/>
</dbReference>
<dbReference type="GO" id="GO:0005789">
    <property type="term" value="C:endoplasmic reticulum membrane"/>
    <property type="evidence" value="ECO:0007669"/>
    <property type="project" value="UniProtKB-SubCell"/>
</dbReference>
<reference evidence="12" key="1">
    <citation type="submission" date="2023-07" db="EMBL/GenBank/DDBJ databases">
        <authorList>
            <consortium name="AG Swart"/>
            <person name="Singh M."/>
            <person name="Singh A."/>
            <person name="Seah K."/>
            <person name="Emmerich C."/>
        </authorList>
    </citation>
    <scope>NUCLEOTIDE SEQUENCE</scope>
    <source>
        <strain evidence="12">DP1</strain>
    </source>
</reference>
<evidence type="ECO:0000256" key="3">
    <source>
        <dbReference type="ARBA" id="ARBA00020256"/>
    </source>
</evidence>
<keyword evidence="13" id="KW-1185">Reference proteome</keyword>
<evidence type="ECO:0000313" key="12">
    <source>
        <dbReference type="EMBL" id="CAI2378872.1"/>
    </source>
</evidence>
<comment type="subcellular location">
    <subcellularLocation>
        <location evidence="1">Endoplasmic reticulum membrane</location>
        <topology evidence="1">Single-pass membrane protein</topology>
    </subcellularLocation>
</comment>
<dbReference type="PROSITE" id="PS51419">
    <property type="entry name" value="RAB"/>
    <property type="match status" value="1"/>
</dbReference>
<comment type="caution">
    <text evidence="12">The sequence shown here is derived from an EMBL/GenBank/DDBJ whole genome shotgun (WGS) entry which is preliminary data.</text>
</comment>
<evidence type="ECO:0000256" key="2">
    <source>
        <dbReference type="ARBA" id="ARBA00005619"/>
    </source>
</evidence>
<evidence type="ECO:0000256" key="4">
    <source>
        <dbReference type="ARBA" id="ARBA00022692"/>
    </source>
</evidence>
<dbReference type="InterPro" id="IPR027417">
    <property type="entry name" value="P-loop_NTPase"/>
</dbReference>
<dbReference type="Proteomes" id="UP001295684">
    <property type="component" value="Unassembled WGS sequence"/>
</dbReference>
<dbReference type="PANTHER" id="PTHR45909:SF1">
    <property type="entry name" value="ADP-RIBOSYLATION FACTOR-RELATED PROTEIN 1"/>
    <property type="match status" value="1"/>
</dbReference>
<gene>
    <name evidence="12" type="ORF">ECRASSUSDP1_LOCUS20272</name>
</gene>
<comment type="similarity">
    <text evidence="2">Belongs to the SRP receptor beta subunit family.</text>
</comment>
<keyword evidence="6" id="KW-0256">Endoplasmic reticulum</keyword>
<dbReference type="NCBIfam" id="TIGR00231">
    <property type="entry name" value="small_GTP"/>
    <property type="match status" value="1"/>
</dbReference>
<dbReference type="AlphaFoldDB" id="A0AAD1XUV7"/>
<evidence type="ECO:0000256" key="6">
    <source>
        <dbReference type="ARBA" id="ARBA00022824"/>
    </source>
</evidence>
<dbReference type="GO" id="GO:0003924">
    <property type="term" value="F:GTPase activity"/>
    <property type="evidence" value="ECO:0007669"/>
    <property type="project" value="TreeGrafter"/>
</dbReference>
<keyword evidence="8" id="KW-0342">GTP-binding</keyword>
<dbReference type="GO" id="GO:0006886">
    <property type="term" value="P:intracellular protein transport"/>
    <property type="evidence" value="ECO:0007669"/>
    <property type="project" value="TreeGrafter"/>
</dbReference>
<dbReference type="Pfam" id="PF09439">
    <property type="entry name" value="SRPRB"/>
    <property type="match status" value="1"/>
</dbReference>
<evidence type="ECO:0000256" key="9">
    <source>
        <dbReference type="ARBA" id="ARBA00023136"/>
    </source>
</evidence>
<dbReference type="CDD" id="cd04105">
    <property type="entry name" value="SR_beta"/>
    <property type="match status" value="1"/>
</dbReference>
<keyword evidence="10" id="KW-0675">Receptor</keyword>
<feature type="transmembrane region" description="Helical" evidence="11">
    <location>
        <begin position="6"/>
        <end position="24"/>
    </location>
</feature>
<dbReference type="InterPro" id="IPR019009">
    <property type="entry name" value="SRP_receptor_beta_su"/>
</dbReference>
<evidence type="ECO:0000313" key="13">
    <source>
        <dbReference type="Proteomes" id="UP001295684"/>
    </source>
</evidence>
<accession>A0AAD1XUV7</accession>
<evidence type="ECO:0000256" key="1">
    <source>
        <dbReference type="ARBA" id="ARBA00004389"/>
    </source>
</evidence>
<dbReference type="GO" id="GO:0034067">
    <property type="term" value="P:protein localization to Golgi apparatus"/>
    <property type="evidence" value="ECO:0007669"/>
    <property type="project" value="TreeGrafter"/>
</dbReference>
<sequence length="262" mass="28989">MELTSLITNVVLLAIFGAIAYVVLKGLGIVGTKKPAIAEITERGTRRVKATREHVLICGPSGAGKTALINYLATNEWRETVSSLEGTKATFNVSAKVSQGETNNEPVSKTLKLKYVDVPGHTHFVEEMLDAAEAASAIILLVDARDQVSISHSVEYLYELLNTCRTVFEEKLPILIVGNKQDLSNAKKATTLEIDLEKEMDELKRVRVATMDEDQEYQGYIESLKGSFEFKNLSDFVQIGEASIKEGNVDEITQFIVKRHLK</sequence>
<keyword evidence="5" id="KW-0547">Nucleotide-binding</keyword>
<evidence type="ECO:0000256" key="5">
    <source>
        <dbReference type="ARBA" id="ARBA00022741"/>
    </source>
</evidence>